<evidence type="ECO:0000256" key="2">
    <source>
        <dbReference type="SAM" id="SignalP"/>
    </source>
</evidence>
<name>A0ABX1HCI0_9ACTN</name>
<dbReference type="RefSeq" id="WP_168543179.1">
    <property type="nucleotide sequence ID" value="NZ_JAAWWP010000024.1"/>
</dbReference>
<dbReference type="PROSITE" id="PS51257">
    <property type="entry name" value="PROKAR_LIPOPROTEIN"/>
    <property type="match status" value="1"/>
</dbReference>
<gene>
    <name evidence="3" type="ORF">HFV08_27610</name>
</gene>
<organism evidence="3 4">
    <name type="scientific">Streptomyces physcomitrii</name>
    <dbReference type="NCBI Taxonomy" id="2724184"/>
    <lineage>
        <taxon>Bacteria</taxon>
        <taxon>Bacillati</taxon>
        <taxon>Actinomycetota</taxon>
        <taxon>Actinomycetes</taxon>
        <taxon>Kitasatosporales</taxon>
        <taxon>Streptomycetaceae</taxon>
        <taxon>Streptomyces</taxon>
    </lineage>
</organism>
<protein>
    <recommendedName>
        <fullName evidence="5">Lipoprotein</fullName>
    </recommendedName>
</protein>
<keyword evidence="2" id="KW-0732">Signal</keyword>
<accession>A0ABX1HCI0</accession>
<comment type="caution">
    <text evidence="3">The sequence shown here is derived from an EMBL/GenBank/DDBJ whole genome shotgun (WGS) entry which is preliminary data.</text>
</comment>
<reference evidence="3 4" key="1">
    <citation type="submission" date="2020-04" db="EMBL/GenBank/DDBJ databases">
        <title>Phylogenetic Diversity and Antibacterial Activity against Ralstonia solanacearum of Endophytic Actinomycete Isolated from Moss.</title>
        <authorList>
            <person name="Zhuang X."/>
        </authorList>
    </citation>
    <scope>NUCLEOTIDE SEQUENCE [LARGE SCALE GENOMIC DNA]</scope>
    <source>
        <strain evidence="3 4">LD120</strain>
    </source>
</reference>
<proteinExistence type="predicted"/>
<evidence type="ECO:0008006" key="5">
    <source>
        <dbReference type="Google" id="ProtNLM"/>
    </source>
</evidence>
<feature type="chain" id="PRO_5046718076" description="Lipoprotein" evidence="2">
    <location>
        <begin position="20"/>
        <end position="145"/>
    </location>
</feature>
<keyword evidence="4" id="KW-1185">Reference proteome</keyword>
<evidence type="ECO:0000313" key="3">
    <source>
        <dbReference type="EMBL" id="NKI44944.1"/>
    </source>
</evidence>
<feature type="compositionally biased region" description="Pro residues" evidence="1">
    <location>
        <begin position="99"/>
        <end position="111"/>
    </location>
</feature>
<dbReference type="EMBL" id="JAAWWP010000024">
    <property type="protein sequence ID" value="NKI44944.1"/>
    <property type="molecule type" value="Genomic_DNA"/>
</dbReference>
<feature type="compositionally biased region" description="Basic and acidic residues" evidence="1">
    <location>
        <begin position="134"/>
        <end position="145"/>
    </location>
</feature>
<dbReference type="Proteomes" id="UP000772196">
    <property type="component" value="Unassembled WGS sequence"/>
</dbReference>
<sequence>MHRISTTALLLAAFLPAAAGCVTVGPPSPGRAVSPSPDPAGPHGSARPAEILEAPAREALEYIGPRPTSPAPTAPGRSGAPAAPSASAAPPGATGAPAAPAPARPRSPGPALPTSERQLCALSDRWDVLPPDSKAARICKERYGS</sequence>
<feature type="region of interest" description="Disordered" evidence="1">
    <location>
        <begin position="27"/>
        <end position="145"/>
    </location>
</feature>
<feature type="signal peptide" evidence="2">
    <location>
        <begin position="1"/>
        <end position="19"/>
    </location>
</feature>
<evidence type="ECO:0000256" key="1">
    <source>
        <dbReference type="SAM" id="MobiDB-lite"/>
    </source>
</evidence>
<feature type="compositionally biased region" description="Low complexity" evidence="1">
    <location>
        <begin position="74"/>
        <end position="98"/>
    </location>
</feature>
<evidence type="ECO:0000313" key="4">
    <source>
        <dbReference type="Proteomes" id="UP000772196"/>
    </source>
</evidence>